<organism evidence="2 3">
    <name type="scientific">Mucilaginibacter galii</name>
    <dbReference type="NCBI Taxonomy" id="2005073"/>
    <lineage>
        <taxon>Bacteria</taxon>
        <taxon>Pseudomonadati</taxon>
        <taxon>Bacteroidota</taxon>
        <taxon>Sphingobacteriia</taxon>
        <taxon>Sphingobacteriales</taxon>
        <taxon>Sphingobacteriaceae</taxon>
        <taxon>Mucilaginibacter</taxon>
    </lineage>
</organism>
<feature type="compositionally biased region" description="Acidic residues" evidence="1">
    <location>
        <begin position="102"/>
        <end position="129"/>
    </location>
</feature>
<protein>
    <submittedName>
        <fullName evidence="2">Uncharacterized protein</fullName>
    </submittedName>
</protein>
<name>A0A917J8I5_9SPHI</name>
<gene>
    <name evidence="2" type="ORF">GCM10011425_23270</name>
</gene>
<proteinExistence type="predicted"/>
<reference evidence="2" key="2">
    <citation type="submission" date="2020-09" db="EMBL/GenBank/DDBJ databases">
        <authorList>
            <person name="Sun Q."/>
            <person name="Sedlacek I."/>
        </authorList>
    </citation>
    <scope>NUCLEOTIDE SEQUENCE</scope>
    <source>
        <strain evidence="2">CCM 8711</strain>
    </source>
</reference>
<feature type="compositionally biased region" description="Basic and acidic residues" evidence="1">
    <location>
        <begin position="23"/>
        <end position="34"/>
    </location>
</feature>
<comment type="caution">
    <text evidence="2">The sequence shown here is derived from an EMBL/GenBank/DDBJ whole genome shotgun (WGS) entry which is preliminary data.</text>
</comment>
<dbReference type="EMBL" id="BMDO01000006">
    <property type="protein sequence ID" value="GGI51115.1"/>
    <property type="molecule type" value="Genomic_DNA"/>
</dbReference>
<feature type="region of interest" description="Disordered" evidence="1">
    <location>
        <begin position="1"/>
        <end position="195"/>
    </location>
</feature>
<sequence>MLAFDQDTWTTEQEIPTQARRQSGLDELDRDRLSRAATPDPDDEDLEDDDDLDLDDDDELDLDDDELEDDDLDADVVPDYDEDDDLDEDEDIVDDPLRASIDDEDEPLDLDGTNDPDEIPEREEADNEDLGYPSEQEYTTPQEGNDTNFSEQTDVTPPREHEFPSERSPKTDFSSRNLGRTTGRMVGHEPGTEGI</sequence>
<feature type="compositionally biased region" description="Polar residues" evidence="1">
    <location>
        <begin position="7"/>
        <end position="21"/>
    </location>
</feature>
<keyword evidence="3" id="KW-1185">Reference proteome</keyword>
<dbReference type="Proteomes" id="UP000662074">
    <property type="component" value="Unassembled WGS sequence"/>
</dbReference>
<reference evidence="2" key="1">
    <citation type="journal article" date="2014" name="Int. J. Syst. Evol. Microbiol.">
        <title>Complete genome sequence of Corynebacterium casei LMG S-19264T (=DSM 44701T), isolated from a smear-ripened cheese.</title>
        <authorList>
            <consortium name="US DOE Joint Genome Institute (JGI-PGF)"/>
            <person name="Walter F."/>
            <person name="Albersmeier A."/>
            <person name="Kalinowski J."/>
            <person name="Ruckert C."/>
        </authorList>
    </citation>
    <scope>NUCLEOTIDE SEQUENCE</scope>
    <source>
        <strain evidence="2">CCM 8711</strain>
    </source>
</reference>
<accession>A0A917J8I5</accession>
<evidence type="ECO:0000256" key="1">
    <source>
        <dbReference type="SAM" id="MobiDB-lite"/>
    </source>
</evidence>
<dbReference type="RefSeq" id="WP_188416891.1">
    <property type="nucleotide sequence ID" value="NZ_BMDO01000006.1"/>
</dbReference>
<feature type="compositionally biased region" description="Polar residues" evidence="1">
    <location>
        <begin position="136"/>
        <end position="155"/>
    </location>
</feature>
<feature type="compositionally biased region" description="Basic and acidic residues" evidence="1">
    <location>
        <begin position="186"/>
        <end position="195"/>
    </location>
</feature>
<feature type="compositionally biased region" description="Basic and acidic residues" evidence="1">
    <location>
        <begin position="157"/>
        <end position="170"/>
    </location>
</feature>
<evidence type="ECO:0000313" key="2">
    <source>
        <dbReference type="EMBL" id="GGI51115.1"/>
    </source>
</evidence>
<evidence type="ECO:0000313" key="3">
    <source>
        <dbReference type="Proteomes" id="UP000662074"/>
    </source>
</evidence>
<feature type="compositionally biased region" description="Polar residues" evidence="1">
    <location>
        <begin position="171"/>
        <end position="180"/>
    </location>
</feature>
<feature type="compositionally biased region" description="Acidic residues" evidence="1">
    <location>
        <begin position="40"/>
        <end position="94"/>
    </location>
</feature>
<dbReference type="AlphaFoldDB" id="A0A917J8I5"/>